<gene>
    <name evidence="1" type="ORF">F8144_21005</name>
</gene>
<sequence length="118" mass="13111">MRLIAADRVDSQAAYDFPEARRSADRDAQPFFRVPHLVRHEVRDVYADLAHLLPQVPTAARCRFASAPSDRVIEVPCLASRFLEQLTGVPAAHETSVLGRAFATSYGLTNRLSDGYAR</sequence>
<name>A0A7J5DE40_9ACTN</name>
<proteinExistence type="predicted"/>
<evidence type="ECO:0000313" key="2">
    <source>
        <dbReference type="Proteomes" id="UP000442990"/>
    </source>
</evidence>
<dbReference type="AlphaFoldDB" id="A0A7J5DE40"/>
<evidence type="ECO:0000313" key="1">
    <source>
        <dbReference type="EMBL" id="KAB1986796.1"/>
    </source>
</evidence>
<dbReference type="EMBL" id="WBKG01000017">
    <property type="protein sequence ID" value="KAB1986796.1"/>
    <property type="molecule type" value="Genomic_DNA"/>
</dbReference>
<comment type="caution">
    <text evidence="1">The sequence shown here is derived from an EMBL/GenBank/DDBJ whole genome shotgun (WGS) entry which is preliminary data.</text>
</comment>
<dbReference type="Proteomes" id="UP000442990">
    <property type="component" value="Unassembled WGS sequence"/>
</dbReference>
<protein>
    <submittedName>
        <fullName evidence="1">Uncharacterized protein</fullName>
    </submittedName>
</protein>
<organism evidence="1 2">
    <name type="scientific">Streptomyces triticiradicis</name>
    <dbReference type="NCBI Taxonomy" id="2651189"/>
    <lineage>
        <taxon>Bacteria</taxon>
        <taxon>Bacillati</taxon>
        <taxon>Actinomycetota</taxon>
        <taxon>Actinomycetes</taxon>
        <taxon>Kitasatosporales</taxon>
        <taxon>Streptomycetaceae</taxon>
        <taxon>Streptomyces</taxon>
    </lineage>
</organism>
<accession>A0A7J5DE40</accession>
<reference evidence="1 2" key="1">
    <citation type="submission" date="2019-09" db="EMBL/GenBank/DDBJ databases">
        <title>Isolation and identification of active actinomycetes.</title>
        <authorList>
            <person name="Yu Z."/>
            <person name="Han C."/>
            <person name="Yu B."/>
        </authorList>
    </citation>
    <scope>NUCLEOTIDE SEQUENCE [LARGE SCALE GENOMIC DNA]</scope>
    <source>
        <strain evidence="1 2">NEAU-H2</strain>
    </source>
</reference>
<keyword evidence="2" id="KW-1185">Reference proteome</keyword>